<dbReference type="SMART" id="SM00271">
    <property type="entry name" value="DnaJ"/>
    <property type="match status" value="1"/>
</dbReference>
<gene>
    <name evidence="2" type="ORF">F8B43_3248</name>
</gene>
<dbReference type="PROSITE" id="PS50076">
    <property type="entry name" value="DNAJ_2"/>
    <property type="match status" value="1"/>
</dbReference>
<feature type="compositionally biased region" description="Basic and acidic residues" evidence="1">
    <location>
        <begin position="123"/>
        <end position="136"/>
    </location>
</feature>
<dbReference type="InterPro" id="IPR036869">
    <property type="entry name" value="J_dom_sf"/>
</dbReference>
<accession>A0A177J130</accession>
<feature type="region of interest" description="Disordered" evidence="1">
    <location>
        <begin position="14"/>
        <end position="35"/>
    </location>
</feature>
<dbReference type="InterPro" id="IPR001623">
    <property type="entry name" value="DnaJ_domain"/>
</dbReference>
<comment type="caution">
    <text evidence="2">The sequence shown here is derived from an EMBL/GenBank/DDBJ whole genome shotgun (WGS) entry which is preliminary data.</text>
</comment>
<dbReference type="RefSeq" id="WP_012455294.1">
    <property type="nucleotide sequence ID" value="NZ_CP039546.1"/>
</dbReference>
<dbReference type="SUPFAM" id="SSF46565">
    <property type="entry name" value="Chaperone J-domain"/>
    <property type="match status" value="1"/>
</dbReference>
<name>A0A177J130_9HYPH</name>
<dbReference type="Pfam" id="PF00226">
    <property type="entry name" value="DnaJ"/>
    <property type="match status" value="1"/>
</dbReference>
<protein>
    <submittedName>
        <fullName evidence="2">Uncharacterized protein</fullName>
    </submittedName>
</protein>
<dbReference type="PRINTS" id="PR00625">
    <property type="entry name" value="JDOMAIN"/>
</dbReference>
<dbReference type="OMA" id="RAYNKNF"/>
<sequence>MDLNSPLFDRIRIKPTCDDPKSGAKAGTRAGGRTGAGAAAATNEAACEAPGCAHPGLYRAPKGRKQEGQYWRFCIDHVRAYNASYNYFDGMNDAAVEAYQKDAMIGHRPTWSMGVNPAAGGEGKGEKGGAKGTKPEAERDWAYADPLGILRANGLGGGANRRQAAPEPQRPRHSAAVRKALDVMGLDENADTAAIKAQYKTLVKRFHPDANGGDRSFEDRLRDIIRAHDVLRAAGMC</sequence>
<organism evidence="2 3">
    <name type="scientific">Methylorubrum populi</name>
    <dbReference type="NCBI Taxonomy" id="223967"/>
    <lineage>
        <taxon>Bacteria</taxon>
        <taxon>Pseudomonadati</taxon>
        <taxon>Pseudomonadota</taxon>
        <taxon>Alphaproteobacteria</taxon>
        <taxon>Hyphomicrobiales</taxon>
        <taxon>Methylobacteriaceae</taxon>
        <taxon>Methylorubrum</taxon>
    </lineage>
</organism>
<feature type="region of interest" description="Disordered" evidence="1">
    <location>
        <begin position="117"/>
        <end position="136"/>
    </location>
</feature>
<dbReference type="EMBL" id="WEKV01000010">
    <property type="protein sequence ID" value="KAB7785215.1"/>
    <property type="molecule type" value="Genomic_DNA"/>
</dbReference>
<dbReference type="AlphaFoldDB" id="A0A177J130"/>
<reference evidence="2 3" key="1">
    <citation type="submission" date="2019-10" db="EMBL/GenBank/DDBJ databases">
        <title>Draft Genome Sequence of the Caffeine Degrading Methylotroph Methylorubrum populi PINKEL.</title>
        <authorList>
            <person name="Dawson S.C."/>
            <person name="Zhang X."/>
            <person name="Wright M.E."/>
            <person name="Sharma G."/>
            <person name="Langner J.T."/>
            <person name="Ditty J.L."/>
            <person name="Subuyuj G.A."/>
        </authorList>
    </citation>
    <scope>NUCLEOTIDE SEQUENCE [LARGE SCALE GENOMIC DNA]</scope>
    <source>
        <strain evidence="2 3">Pinkel</strain>
    </source>
</reference>
<evidence type="ECO:0000313" key="3">
    <source>
        <dbReference type="Proteomes" id="UP000469949"/>
    </source>
</evidence>
<dbReference type="Proteomes" id="UP000469949">
    <property type="component" value="Unassembled WGS sequence"/>
</dbReference>
<dbReference type="Gene3D" id="1.10.287.110">
    <property type="entry name" value="DnaJ domain"/>
    <property type="match status" value="1"/>
</dbReference>
<evidence type="ECO:0000313" key="2">
    <source>
        <dbReference type="EMBL" id="KAB7785215.1"/>
    </source>
</evidence>
<proteinExistence type="predicted"/>
<evidence type="ECO:0000256" key="1">
    <source>
        <dbReference type="SAM" id="MobiDB-lite"/>
    </source>
</evidence>